<evidence type="ECO:0000256" key="1">
    <source>
        <dbReference type="ARBA" id="ARBA00010835"/>
    </source>
</evidence>
<dbReference type="RefSeq" id="WP_058440701.1">
    <property type="nucleotide sequence ID" value="NZ_CAAAHU010000007.1"/>
</dbReference>
<comment type="similarity">
    <text evidence="1">Belongs to the prokaryotic/mitochondrial release factor family.</text>
</comment>
<evidence type="ECO:0000313" key="5">
    <source>
        <dbReference type="EMBL" id="KTC86672.1"/>
    </source>
</evidence>
<dbReference type="PANTHER" id="PTHR46203:SF1">
    <property type="entry name" value="MITOCHONDRIAL TRANSLATION RELEASE FACTOR IN RESCUE"/>
    <property type="match status" value="1"/>
</dbReference>
<organism evidence="5 6">
    <name type="scientific">Legionella brunensis</name>
    <dbReference type="NCBI Taxonomy" id="29422"/>
    <lineage>
        <taxon>Bacteria</taxon>
        <taxon>Pseudomonadati</taxon>
        <taxon>Pseudomonadota</taxon>
        <taxon>Gammaproteobacteria</taxon>
        <taxon>Legionellales</taxon>
        <taxon>Legionellaceae</taxon>
        <taxon>Legionella</taxon>
    </lineage>
</organism>
<comment type="caution">
    <text evidence="5">The sequence shown here is derived from an EMBL/GenBank/DDBJ whole genome shotgun (WGS) entry which is preliminary data.</text>
</comment>
<feature type="compositionally biased region" description="Basic residues" evidence="3">
    <location>
        <begin position="125"/>
        <end position="134"/>
    </location>
</feature>
<feature type="compositionally biased region" description="Basic residues" evidence="3">
    <location>
        <begin position="99"/>
        <end position="111"/>
    </location>
</feature>
<dbReference type="Proteomes" id="UP000054742">
    <property type="component" value="Unassembled WGS sequence"/>
</dbReference>
<evidence type="ECO:0000313" key="6">
    <source>
        <dbReference type="Proteomes" id="UP000054742"/>
    </source>
</evidence>
<dbReference type="SUPFAM" id="SSF75620">
    <property type="entry name" value="Release factor"/>
    <property type="match status" value="1"/>
</dbReference>
<keyword evidence="2" id="KW-0809">Transit peptide</keyword>
<dbReference type="PANTHER" id="PTHR46203">
    <property type="entry name" value="PROBABLE PEPTIDE CHAIN RELEASE FACTOR C12ORF65"/>
    <property type="match status" value="1"/>
</dbReference>
<feature type="domain" description="Prokaryotic-type class I peptide chain release factors" evidence="4">
    <location>
        <begin position="15"/>
        <end position="127"/>
    </location>
</feature>
<evidence type="ECO:0000256" key="2">
    <source>
        <dbReference type="ARBA" id="ARBA00022946"/>
    </source>
</evidence>
<dbReference type="InterPro" id="IPR000352">
    <property type="entry name" value="Pep_chain_release_fac_I"/>
</dbReference>
<sequence>MINKEKWDKLSDFMIKLDINEVDLIEKFIIGSGKGGQKLHKTASTVYLKHLPSSLEIKCQESRGREDNRYFARMRLCEKLQAIVSDEKTKEQQENEKIKRQKKRRSRRAKQKMLDEKSKQSQIKVLRKKTLAHE</sequence>
<dbReference type="STRING" id="29422.Lbru_0613"/>
<dbReference type="InterPro" id="IPR045853">
    <property type="entry name" value="Pep_chain_release_fac_I_sf"/>
</dbReference>
<dbReference type="GO" id="GO:0003747">
    <property type="term" value="F:translation release factor activity"/>
    <property type="evidence" value="ECO:0007669"/>
    <property type="project" value="InterPro"/>
</dbReference>
<dbReference type="EMBL" id="LNXV01000004">
    <property type="protein sequence ID" value="KTC86672.1"/>
    <property type="molecule type" value="Genomic_DNA"/>
</dbReference>
<gene>
    <name evidence="5" type="ORF">Lbru_0613</name>
</gene>
<proteinExistence type="inferred from homology"/>
<evidence type="ECO:0000256" key="3">
    <source>
        <dbReference type="SAM" id="MobiDB-lite"/>
    </source>
</evidence>
<dbReference type="AlphaFoldDB" id="A0A0W0STI8"/>
<dbReference type="Gene3D" id="3.30.160.20">
    <property type="match status" value="1"/>
</dbReference>
<dbReference type="OrthoDB" id="9815709at2"/>
<dbReference type="InterPro" id="IPR052405">
    <property type="entry name" value="Mito_Transl_Release_Factor"/>
</dbReference>
<feature type="compositionally biased region" description="Basic and acidic residues" evidence="3">
    <location>
        <begin position="87"/>
        <end position="98"/>
    </location>
</feature>
<accession>A0A0W0STI8</accession>
<name>A0A0W0STI8_9GAMM</name>
<dbReference type="Pfam" id="PF00472">
    <property type="entry name" value="RF-1"/>
    <property type="match status" value="1"/>
</dbReference>
<reference evidence="5 6" key="1">
    <citation type="submission" date="2015-11" db="EMBL/GenBank/DDBJ databases">
        <title>Genomic analysis of 38 Legionella species identifies large and diverse effector repertoires.</title>
        <authorList>
            <person name="Burstein D."/>
            <person name="Amaro F."/>
            <person name="Zusman T."/>
            <person name="Lifshitz Z."/>
            <person name="Cohen O."/>
            <person name="Gilbert J.A."/>
            <person name="Pupko T."/>
            <person name="Shuman H.A."/>
            <person name="Segal G."/>
        </authorList>
    </citation>
    <scope>NUCLEOTIDE SEQUENCE [LARGE SCALE GENOMIC DNA]</scope>
    <source>
        <strain evidence="5 6">ATCC 43878</strain>
    </source>
</reference>
<dbReference type="PATRIC" id="fig|29422.6.peg.643"/>
<keyword evidence="6" id="KW-1185">Reference proteome</keyword>
<evidence type="ECO:0000259" key="4">
    <source>
        <dbReference type="Pfam" id="PF00472"/>
    </source>
</evidence>
<protein>
    <submittedName>
        <fullName evidence="5">Peptide chain release factor</fullName>
    </submittedName>
</protein>
<feature type="region of interest" description="Disordered" evidence="3">
    <location>
        <begin position="87"/>
        <end position="134"/>
    </location>
</feature>